<comment type="caution">
    <text evidence="12">The sequence shown here is derived from an EMBL/GenBank/DDBJ whole genome shotgun (WGS) entry which is preliminary data.</text>
</comment>
<comment type="function">
    <text evidence="8">Part of a complex that catalyzes the reversible cleavage of acetyl-CoA, allowing autotrophic growth from CO(2).</text>
</comment>
<evidence type="ECO:0000256" key="6">
    <source>
        <dbReference type="ARBA" id="ARBA00023014"/>
    </source>
</evidence>
<feature type="binding site" evidence="8 10">
    <location>
        <position position="43"/>
    </location>
    <ligand>
        <name>[4Fe-4S] cluster</name>
        <dbReference type="ChEBI" id="CHEBI:49883"/>
    </ligand>
</feature>
<feature type="binding site" evidence="9">
    <location>
        <position position="448"/>
    </location>
    <ligand>
        <name>5-methoxybenzimidazolylcob(I)amide</name>
        <dbReference type="ChEBI" id="CHEBI:157765"/>
    </ligand>
</feature>
<keyword evidence="3 8" id="KW-0808">Transferase</keyword>
<dbReference type="RefSeq" id="WP_080459283.1">
    <property type="nucleotide sequence ID" value="NZ_JXMW01000001.1"/>
</dbReference>
<dbReference type="InterPro" id="IPR023427">
    <property type="entry name" value="AcylCoA_decarb/synth_gsu_arc"/>
</dbReference>
<dbReference type="Pfam" id="PF03599">
    <property type="entry name" value="CdhD"/>
    <property type="match status" value="1"/>
</dbReference>
<feature type="binding site" evidence="8 10">
    <location>
        <position position="26"/>
    </location>
    <ligand>
        <name>[4Fe-4S] cluster</name>
        <dbReference type="ChEBI" id="CHEBI:49883"/>
    </ligand>
</feature>
<dbReference type="PROSITE" id="PS51656">
    <property type="entry name" value="4FE4S"/>
    <property type="match status" value="1"/>
</dbReference>
<name>A0A1V6N4U6_METAZ</name>
<comment type="cofactor">
    <cofactor evidence="8">
        <name>corrinoid</name>
        <dbReference type="ChEBI" id="CHEBI:33913"/>
    </cofactor>
</comment>
<dbReference type="GO" id="GO:0046356">
    <property type="term" value="P:acetyl-CoA catabolic process"/>
    <property type="evidence" value="ECO:0007669"/>
    <property type="project" value="InterPro"/>
</dbReference>
<dbReference type="InterPro" id="IPR051069">
    <property type="entry name" value="ACDS_complex_subunit"/>
</dbReference>
<keyword evidence="2 8" id="KW-0489">Methyltransferase</keyword>
<keyword evidence="4 8" id="KW-0479">Metal-binding</keyword>
<dbReference type="PANTHER" id="PTHR36214:SF3">
    <property type="entry name" value="ACETYL-COA DECARBONYLASE_SYNTHASE COMPLEX SUBUNIT GAMMA"/>
    <property type="match status" value="1"/>
</dbReference>
<evidence type="ECO:0000256" key="1">
    <source>
        <dbReference type="ARBA" id="ARBA00022485"/>
    </source>
</evidence>
<dbReference type="HAMAP" id="MF_01136">
    <property type="entry name" value="CdhE"/>
    <property type="match status" value="1"/>
</dbReference>
<dbReference type="InterPro" id="IPR016218">
    <property type="entry name" value="AcylCoA_decarb/synth_gsu"/>
</dbReference>
<dbReference type="Proteomes" id="UP000191661">
    <property type="component" value="Unassembled WGS sequence"/>
</dbReference>
<dbReference type="InterPro" id="IPR016041">
    <property type="entry name" value="Ac-CoA_synth_d_su_TIM-brl"/>
</dbReference>
<feature type="domain" description="4Fe-4S" evidence="11">
    <location>
        <begin position="1"/>
        <end position="60"/>
    </location>
</feature>
<evidence type="ECO:0000256" key="10">
    <source>
        <dbReference type="PIRSR" id="PIRSR000376-2"/>
    </source>
</evidence>
<accession>A0A1V6N4U6</accession>
<evidence type="ECO:0000256" key="3">
    <source>
        <dbReference type="ARBA" id="ARBA00022679"/>
    </source>
</evidence>
<feature type="binding site" evidence="9">
    <location>
        <begin position="385"/>
        <end position="388"/>
    </location>
    <ligand>
        <name>5-methoxybenzimidazolylcob(I)amide</name>
        <dbReference type="ChEBI" id="CHEBI:157765"/>
    </ligand>
</feature>
<evidence type="ECO:0000256" key="7">
    <source>
        <dbReference type="ARBA" id="ARBA00023285"/>
    </source>
</evidence>
<dbReference type="SUPFAM" id="SSF51717">
    <property type="entry name" value="Dihydropteroate synthetase-like"/>
    <property type="match status" value="1"/>
</dbReference>
<evidence type="ECO:0000256" key="2">
    <source>
        <dbReference type="ARBA" id="ARBA00022603"/>
    </source>
</evidence>
<dbReference type="InterPro" id="IPR011005">
    <property type="entry name" value="Dihydropteroate_synth-like_sf"/>
</dbReference>
<dbReference type="EMBL" id="JXMW01000001">
    <property type="protein sequence ID" value="OQD59642.1"/>
    <property type="molecule type" value="Genomic_DNA"/>
</dbReference>
<comment type="cofactor">
    <cofactor evidence="8">
        <name>[4Fe-4S] cluster</name>
        <dbReference type="ChEBI" id="CHEBI:49883"/>
    </cofactor>
    <text evidence="8">Binds 1 [4Fe-4S] cluster.</text>
</comment>
<feature type="binding site" evidence="8 10">
    <location>
        <position position="18"/>
    </location>
    <ligand>
        <name>[4Fe-4S] cluster</name>
        <dbReference type="ChEBI" id="CHEBI:49883"/>
    </ligand>
</feature>
<keyword evidence="13" id="KW-1185">Reference proteome</keyword>
<evidence type="ECO:0000256" key="5">
    <source>
        <dbReference type="ARBA" id="ARBA00023004"/>
    </source>
</evidence>
<dbReference type="GO" id="GO:0005506">
    <property type="term" value="F:iron ion binding"/>
    <property type="evidence" value="ECO:0007669"/>
    <property type="project" value="UniProtKB-UniRule"/>
</dbReference>
<feature type="binding site" evidence="9">
    <location>
        <position position="361"/>
    </location>
    <ligand>
        <name>5-methoxybenzimidazolylcob(I)amide</name>
        <dbReference type="ChEBI" id="CHEBI:157765"/>
    </ligand>
</feature>
<dbReference type="Gene3D" id="3.40.50.11600">
    <property type="match status" value="1"/>
</dbReference>
<evidence type="ECO:0000313" key="13">
    <source>
        <dbReference type="Proteomes" id="UP000191661"/>
    </source>
</evidence>
<keyword evidence="6 8" id="KW-0411">Iron-sulfur</keyword>
<evidence type="ECO:0000256" key="4">
    <source>
        <dbReference type="ARBA" id="ARBA00022723"/>
    </source>
</evidence>
<comment type="catalytic activity">
    <reaction evidence="8">
        <text>5,6,7,8-tetrahydrosarcinapterin + methyl-Co(III)-[corrinoid Fe-S protein] = 5-methyltetrahydrosarcinapterin + Co(I)-[corrinoid Fe-S protein] + H(+)</text>
        <dbReference type="Rhea" id="RHEA:45196"/>
        <dbReference type="Rhea" id="RHEA-COMP:11110"/>
        <dbReference type="Rhea" id="RHEA-COMP:11111"/>
        <dbReference type="ChEBI" id="CHEBI:15378"/>
        <dbReference type="ChEBI" id="CHEBI:59924"/>
        <dbReference type="ChEBI" id="CHEBI:64267"/>
        <dbReference type="ChEBI" id="CHEBI:85033"/>
        <dbReference type="ChEBI" id="CHEBI:85035"/>
        <dbReference type="EC" id="2.1.1.245"/>
    </reaction>
</comment>
<evidence type="ECO:0000256" key="8">
    <source>
        <dbReference type="HAMAP-Rule" id="MF_01136"/>
    </source>
</evidence>
<evidence type="ECO:0000313" key="12">
    <source>
        <dbReference type="EMBL" id="OQD59642.1"/>
    </source>
</evidence>
<dbReference type="AlphaFoldDB" id="A0A1V6N4U6"/>
<dbReference type="PIRSF" id="PIRSF000376">
    <property type="entry name" value="AcCoA_decarb_gamma"/>
    <property type="match status" value="1"/>
</dbReference>
<dbReference type="OrthoDB" id="146240at2157"/>
<keyword evidence="7 8" id="KW-0170">Cobalt</keyword>
<dbReference type="PANTHER" id="PTHR36214">
    <property type="match status" value="1"/>
</dbReference>
<keyword evidence="1 8" id="KW-0004">4Fe-4S</keyword>
<sequence>MAKVTAMDVYKLLPQTNCEDCGEASCMAFATKLSEKEADLTLCTELSDKKFKKLDDLLAPAVKEIIIGKDEKAKIIGGDEVLYRYEESYYNQTVLAVDVPDDLDDSDFEKRIKQIEDLEFERTGESLKLDAIALRNKSGDPEKFANCAKKLKSSKYPVFLVTFDPIAMEKALAFIGDDRPLIYAATKDNIFDMADLATKYQCPITVFSPGDIEKMKDLVFTLRSNGVEDIVLDPGTLTGDAIGDTLDNFVMSRRLAVEDKDEDFRYPLLGVPALVRLNNEEDDDIKKGTMEATIASTLMNKYADVLILKGNEIWELIPILTLRQSLYTDPRKPQAVDPGIYEFGDVDENSAVLLTTNFSLTYYTVEGDLKSGDANCYLLVLDTVGKAVDVAIAGGQFDGESVADLVKETGIEDMVKTRKLIIPGLAAPLSGEIEDETGWNVMVGPRDSSAVPDFIDEKF</sequence>
<dbReference type="GO" id="GO:0008168">
    <property type="term" value="F:methyltransferase activity"/>
    <property type="evidence" value="ECO:0007669"/>
    <property type="project" value="UniProtKB-UniRule"/>
</dbReference>
<protein>
    <recommendedName>
        <fullName evidence="8">Acetyl-CoA decarbonylase/synthase complex subunit gamma</fullName>
        <shortName evidence="8">ACDS complex subunit gamma</shortName>
        <ecNumber evidence="8">2.1.1.245</ecNumber>
    </recommendedName>
    <alternativeName>
        <fullName evidence="8">5-methyltetrahydrosarcinapterin:corrinoid/iron-sulfur protein Co-methyltransferase</fullName>
    </alternativeName>
    <alternativeName>
        <fullName evidence="8">ACDS complex methyltransferase</fullName>
    </alternativeName>
    <alternativeName>
        <fullName evidence="8">Corrinoid/iron-sulfur component large subunit</fullName>
    </alternativeName>
</protein>
<dbReference type="GO" id="GO:0032259">
    <property type="term" value="P:methylation"/>
    <property type="evidence" value="ECO:0007669"/>
    <property type="project" value="UniProtKB-KW"/>
</dbReference>
<dbReference type="Pfam" id="PF04060">
    <property type="entry name" value="FeS"/>
    <property type="match status" value="1"/>
</dbReference>
<dbReference type="GO" id="GO:0051539">
    <property type="term" value="F:4 iron, 4 sulfur cluster binding"/>
    <property type="evidence" value="ECO:0007669"/>
    <property type="project" value="UniProtKB-KW"/>
</dbReference>
<dbReference type="NCBIfam" id="NF003195">
    <property type="entry name" value="PRK04165.1"/>
    <property type="match status" value="1"/>
</dbReference>
<feature type="binding site" evidence="8 10">
    <location>
        <position position="21"/>
    </location>
    <ligand>
        <name>[4Fe-4S] cluster</name>
        <dbReference type="ChEBI" id="CHEBI:49883"/>
    </ligand>
</feature>
<reference evidence="12 13" key="1">
    <citation type="submission" date="2014-12" db="EMBL/GenBank/DDBJ databases">
        <title>Genome sequence of Methanobrevibacter arboriphilicus DH1, DSM1125.</title>
        <authorList>
            <person name="Poehlein A."/>
            <person name="Thauer R.K."/>
            <person name="Seedorf H."/>
            <person name="Daniel R."/>
        </authorList>
    </citation>
    <scope>NUCLEOTIDE SEQUENCE [LARGE SCALE GENOMIC DNA]</scope>
    <source>
        <strain evidence="12 13">DH1</strain>
    </source>
</reference>
<gene>
    <name evidence="8 12" type="primary">cdhE</name>
    <name evidence="12" type="ORF">MBBAR_1c00380</name>
</gene>
<evidence type="ECO:0000259" key="11">
    <source>
        <dbReference type="PROSITE" id="PS51656"/>
    </source>
</evidence>
<dbReference type="InterPro" id="IPR007202">
    <property type="entry name" value="4Fe-4S_dom"/>
</dbReference>
<feature type="binding site" evidence="9">
    <location>
        <position position="355"/>
    </location>
    <ligand>
        <name>5-methoxybenzimidazolylcob(I)amide</name>
        <dbReference type="ChEBI" id="CHEBI:157765"/>
    </ligand>
</feature>
<keyword evidence="5 8" id="KW-0408">Iron</keyword>
<dbReference type="EC" id="2.1.1.245" evidence="8"/>
<proteinExistence type="inferred from homology"/>
<comment type="subunit">
    <text evidence="8">Heterodimer of delta and gamma chains. The ACDS complex is made up of alpha, epsilon, beta, gamma and delta chains with a probable stoichiometry of (alpha(2)epsilon(2))(4)-beta(8)-(gamma(1)delta(1))(8).</text>
</comment>
<evidence type="ECO:0000256" key="9">
    <source>
        <dbReference type="PIRSR" id="PIRSR000376-1"/>
    </source>
</evidence>
<dbReference type="Gene3D" id="3.20.20.20">
    <property type="entry name" value="Dihydropteroate synthase-like"/>
    <property type="match status" value="1"/>
</dbReference>
<organism evidence="12 13">
    <name type="scientific">Methanobrevibacter arboriphilus JCM 13429 = DSM 1125</name>
    <dbReference type="NCBI Taxonomy" id="1300164"/>
    <lineage>
        <taxon>Archaea</taxon>
        <taxon>Methanobacteriati</taxon>
        <taxon>Methanobacteriota</taxon>
        <taxon>Methanomada group</taxon>
        <taxon>Methanobacteria</taxon>
        <taxon>Methanobacteriales</taxon>
        <taxon>Methanobacteriaceae</taxon>
        <taxon>Methanobrevibacter</taxon>
    </lineage>
</organism>